<dbReference type="EMBL" id="NUDL01000086">
    <property type="protein sequence ID" value="PEM50002.1"/>
    <property type="molecule type" value="Genomic_DNA"/>
</dbReference>
<dbReference type="AlphaFoldDB" id="A0A1A9PUE1"/>
<sequence>MRKLKRINVPNIEEQLSQPNEKRAINKKKLRRFIFMFIFIVAATLYLQFILTKQQEIIVEKKDTITNQKKQLVSLKKNQASLKTNIENLTDDEEEILKFARKEYQFSKSNETIFVLPK</sequence>
<dbReference type="Pfam" id="PF04977">
    <property type="entry name" value="DivIC"/>
    <property type="match status" value="1"/>
</dbReference>
<protein>
    <submittedName>
        <fullName evidence="1">Cell division protein DIVIC</fullName>
    </submittedName>
</protein>
<gene>
    <name evidence="1" type="ORF">CN611_23595</name>
</gene>
<dbReference type="Proteomes" id="UP000220621">
    <property type="component" value="Unassembled WGS sequence"/>
</dbReference>
<evidence type="ECO:0000313" key="1">
    <source>
        <dbReference type="EMBL" id="PEM50002.1"/>
    </source>
</evidence>
<accession>A0A1A9PUE1</accession>
<evidence type="ECO:0000313" key="2">
    <source>
        <dbReference type="Proteomes" id="UP000220621"/>
    </source>
</evidence>
<dbReference type="RefSeq" id="WP_064475535.1">
    <property type="nucleotide sequence ID" value="NZ_CP015257.1"/>
</dbReference>
<dbReference type="InterPro" id="IPR007060">
    <property type="entry name" value="FtsL/DivIC"/>
</dbReference>
<dbReference type="GO" id="GO:0051301">
    <property type="term" value="P:cell division"/>
    <property type="evidence" value="ECO:0007669"/>
    <property type="project" value="UniProtKB-KW"/>
</dbReference>
<dbReference type="PANTHER" id="PTHR40027">
    <property type="entry name" value="CELL DIVISION PROTEIN DIVIC"/>
    <property type="match status" value="1"/>
</dbReference>
<comment type="caution">
    <text evidence="1">The sequence shown here is derived from an EMBL/GenBank/DDBJ whole genome shotgun (WGS) entry which is preliminary data.</text>
</comment>
<dbReference type="PANTHER" id="PTHR40027:SF1">
    <property type="entry name" value="CELL DIVISION PROTEIN DIVIC"/>
    <property type="match status" value="1"/>
</dbReference>
<dbReference type="InterPro" id="IPR039076">
    <property type="entry name" value="DivIC"/>
</dbReference>
<name>A0A1A9PUE1_9BACI</name>
<organism evidence="1 2">
    <name type="scientific">Bacillus wiedmannii</name>
    <dbReference type="NCBI Taxonomy" id="1890302"/>
    <lineage>
        <taxon>Bacteria</taxon>
        <taxon>Bacillati</taxon>
        <taxon>Bacillota</taxon>
        <taxon>Bacilli</taxon>
        <taxon>Bacillales</taxon>
        <taxon>Bacillaceae</taxon>
        <taxon>Bacillus</taxon>
        <taxon>Bacillus cereus group</taxon>
    </lineage>
</organism>
<keyword evidence="1" id="KW-0131">Cell cycle</keyword>
<reference evidence="1 2" key="1">
    <citation type="submission" date="2017-09" db="EMBL/GenBank/DDBJ databases">
        <title>Large-scale bioinformatics analysis of Bacillus genomes uncovers conserved roles of natural products in bacterial physiology.</title>
        <authorList>
            <consortium name="Agbiome Team Llc"/>
            <person name="Bleich R.M."/>
            <person name="Grubbs K.J."/>
            <person name="Santa Maria K.C."/>
            <person name="Allen S.E."/>
            <person name="Farag S."/>
            <person name="Shank E.A."/>
            <person name="Bowers A."/>
        </authorList>
    </citation>
    <scope>NUCLEOTIDE SEQUENCE [LARGE SCALE GENOMIC DNA]</scope>
    <source>
        <strain evidence="1 2">AFS010764</strain>
    </source>
</reference>
<proteinExistence type="predicted"/>
<keyword evidence="1" id="KW-0132">Cell division</keyword>